<dbReference type="AlphaFoldDB" id="A0A6L2L623"/>
<reference evidence="2" key="1">
    <citation type="journal article" date="2019" name="Sci. Rep.">
        <title>Draft genome of Tanacetum cinerariifolium, the natural source of mosquito coil.</title>
        <authorList>
            <person name="Yamashiro T."/>
            <person name="Shiraishi A."/>
            <person name="Satake H."/>
            <person name="Nakayama K."/>
        </authorList>
    </citation>
    <scope>NUCLEOTIDE SEQUENCE</scope>
</reference>
<gene>
    <name evidence="2" type="ORF">Tci_029269</name>
</gene>
<dbReference type="InterPro" id="IPR002999">
    <property type="entry name" value="Tudor"/>
</dbReference>
<proteinExistence type="predicted"/>
<organism evidence="2">
    <name type="scientific">Tanacetum cinerariifolium</name>
    <name type="common">Dalmatian daisy</name>
    <name type="synonym">Chrysanthemum cinerariifolium</name>
    <dbReference type="NCBI Taxonomy" id="118510"/>
    <lineage>
        <taxon>Eukaryota</taxon>
        <taxon>Viridiplantae</taxon>
        <taxon>Streptophyta</taxon>
        <taxon>Embryophyta</taxon>
        <taxon>Tracheophyta</taxon>
        <taxon>Spermatophyta</taxon>
        <taxon>Magnoliopsida</taxon>
        <taxon>eudicotyledons</taxon>
        <taxon>Gunneridae</taxon>
        <taxon>Pentapetalae</taxon>
        <taxon>asterids</taxon>
        <taxon>campanulids</taxon>
        <taxon>Asterales</taxon>
        <taxon>Asteraceae</taxon>
        <taxon>Asteroideae</taxon>
        <taxon>Anthemideae</taxon>
        <taxon>Anthemidinae</taxon>
        <taxon>Tanacetum</taxon>
    </lineage>
</organism>
<dbReference type="PROSITE" id="PS50304">
    <property type="entry name" value="TUDOR"/>
    <property type="match status" value="1"/>
</dbReference>
<feature type="domain" description="Tudor" evidence="1">
    <location>
        <begin position="269"/>
        <end position="304"/>
    </location>
</feature>
<name>A0A6L2L623_TANCI</name>
<dbReference type="EMBL" id="BKCJ010003805">
    <property type="protein sequence ID" value="GEU57291.1"/>
    <property type="molecule type" value="Genomic_DNA"/>
</dbReference>
<accession>A0A6L2L623</accession>
<evidence type="ECO:0000313" key="2">
    <source>
        <dbReference type="EMBL" id="GEU57291.1"/>
    </source>
</evidence>
<sequence>MMEEENGLADLKAASVKSKKALKKLTPTQRMAQERELGDLEAKRKQQMDRTKIEYLNCIEKKADNLPIIKFKFHIEKASKMAHMTIARNNQPVNFQVYADFKLKMLDFTIAPPHQLIDTELPPIEKMRKRIKELIQHVFLNKEVIVDGMERNLVPPQSVTTRKLGEVIKHLKPEILFYNGNVELVMKKITKRGHFGVKTKKFDSADKEGYGVSHFHAYAVLSYSTPRMKPVSKTTDLPISLLRLMVDQTLGHPNLLTTLSIRTSFTTQAWEAGLTCESVLPKDVESYNIKILQDEMIKERIEVV</sequence>
<protein>
    <recommendedName>
        <fullName evidence="1">Tudor domain-containing protein</fullName>
    </recommendedName>
</protein>
<comment type="caution">
    <text evidence="2">The sequence shown here is derived from an EMBL/GenBank/DDBJ whole genome shotgun (WGS) entry which is preliminary data.</text>
</comment>
<evidence type="ECO:0000259" key="1">
    <source>
        <dbReference type="PROSITE" id="PS50304"/>
    </source>
</evidence>